<proteinExistence type="predicted"/>
<evidence type="ECO:0000256" key="1">
    <source>
        <dbReference type="SAM" id="MobiDB-lite"/>
    </source>
</evidence>
<accession>A0A080M181</accession>
<sequence>MFRYTKPRKYLSRIAARHLALALALMSMATTTLAGNSMNVTVEEMRLIPAYCPHTQGWAYGSPESRSWEARMGKSFSHMHHYCMGQINLLRALSSGTPEATRKSMLSNVRADYQYVLRNSTRDFVLLPEILTRTGEVELRLSLFKEANNSFAQARALRPEYWPAYSHWAEFLIKAGKKAEAKQLVKSGLEYSPGSRVLREQYRLLGGNPSEIVPIVQKPAPESTGETAAPALAEQATATRDDGEDPPVSGPEQQK</sequence>
<dbReference type="Proteomes" id="UP000020077">
    <property type="component" value="Unassembled WGS sequence"/>
</dbReference>
<feature type="region of interest" description="Disordered" evidence="1">
    <location>
        <begin position="213"/>
        <end position="255"/>
    </location>
</feature>
<organism evidence="3 4">
    <name type="scientific">Candidatus Accumulibacter phosphatis</name>
    <dbReference type="NCBI Taxonomy" id="327160"/>
    <lineage>
        <taxon>Bacteria</taxon>
        <taxon>Pseudomonadati</taxon>
        <taxon>Pseudomonadota</taxon>
        <taxon>Betaproteobacteria</taxon>
        <taxon>Candidatus Accumulibacter</taxon>
    </lineage>
</organism>
<feature type="signal peptide" evidence="2">
    <location>
        <begin position="1"/>
        <end position="34"/>
    </location>
</feature>
<dbReference type="Gene3D" id="1.25.40.10">
    <property type="entry name" value="Tetratricopeptide repeat domain"/>
    <property type="match status" value="1"/>
</dbReference>
<feature type="chain" id="PRO_5001750920" evidence="2">
    <location>
        <begin position="35"/>
        <end position="255"/>
    </location>
</feature>
<comment type="caution">
    <text evidence="3">The sequence shown here is derived from an EMBL/GenBank/DDBJ whole genome shotgun (WGS) entry which is preliminary data.</text>
</comment>
<feature type="compositionally biased region" description="Low complexity" evidence="1">
    <location>
        <begin position="227"/>
        <end position="238"/>
    </location>
</feature>
<gene>
    <name evidence="3" type="ORF">AW09_003918</name>
</gene>
<evidence type="ECO:0000313" key="3">
    <source>
        <dbReference type="EMBL" id="KFB70954.1"/>
    </source>
</evidence>
<evidence type="ECO:0000313" key="4">
    <source>
        <dbReference type="Proteomes" id="UP000020077"/>
    </source>
</evidence>
<name>A0A080M181_9PROT</name>
<dbReference type="AlphaFoldDB" id="A0A080M181"/>
<evidence type="ECO:0000256" key="2">
    <source>
        <dbReference type="SAM" id="SignalP"/>
    </source>
</evidence>
<keyword evidence="2" id="KW-0732">Signal</keyword>
<dbReference type="EMBL" id="JDVG02000620">
    <property type="protein sequence ID" value="KFB70954.1"/>
    <property type="molecule type" value="Genomic_DNA"/>
</dbReference>
<dbReference type="SUPFAM" id="SSF48452">
    <property type="entry name" value="TPR-like"/>
    <property type="match status" value="1"/>
</dbReference>
<dbReference type="InterPro" id="IPR011990">
    <property type="entry name" value="TPR-like_helical_dom_sf"/>
</dbReference>
<reference evidence="3 4" key="1">
    <citation type="submission" date="2014-02" db="EMBL/GenBank/DDBJ databases">
        <title>Expanding our view of genomic diversity in Candidatus Accumulibacter clades.</title>
        <authorList>
            <person name="Skennerton C.T."/>
            <person name="Barr J.J."/>
            <person name="Slater F.R."/>
            <person name="Bond P.L."/>
            <person name="Tyson G.W."/>
        </authorList>
    </citation>
    <scope>NUCLEOTIDE SEQUENCE [LARGE SCALE GENOMIC DNA]</scope>
    <source>
        <strain evidence="4">BA-91</strain>
    </source>
</reference>
<dbReference type="Pfam" id="PF14559">
    <property type="entry name" value="TPR_19"/>
    <property type="match status" value="1"/>
</dbReference>
<protein>
    <submittedName>
        <fullName evidence="3">Uncharacterized protein</fullName>
    </submittedName>
</protein>